<dbReference type="Pfam" id="PF00668">
    <property type="entry name" value="Condensation"/>
    <property type="match status" value="2"/>
</dbReference>
<keyword evidence="3" id="KW-1185">Reference proteome</keyword>
<proteinExistence type="predicted"/>
<dbReference type="SUPFAM" id="SSF52777">
    <property type="entry name" value="CoA-dependent acyltransferases"/>
    <property type="match status" value="2"/>
</dbReference>
<dbReference type="GO" id="GO:0031177">
    <property type="term" value="F:phosphopantetheine binding"/>
    <property type="evidence" value="ECO:0007669"/>
    <property type="project" value="TreeGrafter"/>
</dbReference>
<name>A0A7G9QKT3_9SPHI</name>
<sequence length="475" mass="55734">MKLQEAIISGEAGIVMCIKYKSLKFRDKMDVMILDTTPKQIEDWHYNYSLKKKQKPRIMKIRHRFPNCDVENVRMAFKMLVQKHESLRTCFPLIDGKIKQKINEYSAIYELRVYNKKEINNISDFIYSLENSLKNIQNGSLLHGILIDQDGEGYEFFLIIHHIVSDMWSIEIIKKDLLAFYNHLTQNAILEIDEEQLQLRHYTAYFKEHRISIHEESLQHWLMDLSKDSWKVDYNVIYQKLSASFPNLIPEHYMRGDRTFLSGFELEKNPDGESYSVICKGEIYSRLQSYKKQINTGVFSILLTSLNILYHRLTGRNDLVVLSHFSNRHEVRTQSIIGNLIGKLIHHTKLNEKDSFKESIITASQNFVDSIDKIVFNSETLKKLNLVTSSFVFLNFINKEREVGPIYLAGKNTLMKSRVESPLVCEVIEFSNCYVINWSYHLSYYNFEMIKVISSLHLSLLSKMVMFSDRNLLTA</sequence>
<dbReference type="PANTHER" id="PTHR45527">
    <property type="entry name" value="NONRIBOSOMAL PEPTIDE SYNTHETASE"/>
    <property type="match status" value="1"/>
</dbReference>
<feature type="domain" description="Condensation" evidence="1">
    <location>
        <begin position="66"/>
        <end position="211"/>
    </location>
</feature>
<feature type="domain" description="Condensation" evidence="1">
    <location>
        <begin position="271"/>
        <end position="462"/>
    </location>
</feature>
<protein>
    <recommendedName>
        <fullName evidence="1">Condensation domain-containing protein</fullName>
    </recommendedName>
</protein>
<dbReference type="PANTHER" id="PTHR45527:SF1">
    <property type="entry name" value="FATTY ACID SYNTHASE"/>
    <property type="match status" value="1"/>
</dbReference>
<evidence type="ECO:0000313" key="3">
    <source>
        <dbReference type="Proteomes" id="UP000515806"/>
    </source>
</evidence>
<organism evidence="2 3">
    <name type="scientific">Pedobacter roseus</name>
    <dbReference type="NCBI Taxonomy" id="336820"/>
    <lineage>
        <taxon>Bacteria</taxon>
        <taxon>Pseudomonadati</taxon>
        <taxon>Bacteroidota</taxon>
        <taxon>Sphingobacteriia</taxon>
        <taxon>Sphingobacteriales</taxon>
        <taxon>Sphingobacteriaceae</taxon>
        <taxon>Pedobacter</taxon>
    </lineage>
</organism>
<reference evidence="2 3" key="1">
    <citation type="submission" date="2020-08" db="EMBL/GenBank/DDBJ databases">
        <title>Genome sequence of Pedobacter roseus KACC 11594T.</title>
        <authorList>
            <person name="Hyun D.-W."/>
            <person name="Bae J.-W."/>
        </authorList>
    </citation>
    <scope>NUCLEOTIDE SEQUENCE [LARGE SCALE GENOMIC DNA]</scope>
    <source>
        <strain evidence="2 3">KACC 11594</strain>
    </source>
</reference>
<evidence type="ECO:0000313" key="2">
    <source>
        <dbReference type="EMBL" id="QNN43958.1"/>
    </source>
</evidence>
<evidence type="ECO:0000259" key="1">
    <source>
        <dbReference type="Pfam" id="PF00668"/>
    </source>
</evidence>
<dbReference type="GO" id="GO:0003824">
    <property type="term" value="F:catalytic activity"/>
    <property type="evidence" value="ECO:0007669"/>
    <property type="project" value="InterPro"/>
</dbReference>
<dbReference type="Proteomes" id="UP000515806">
    <property type="component" value="Chromosome"/>
</dbReference>
<dbReference type="Gene3D" id="3.30.559.30">
    <property type="entry name" value="Nonribosomal peptide synthetase, condensation domain"/>
    <property type="match status" value="1"/>
</dbReference>
<dbReference type="RefSeq" id="WP_187594413.1">
    <property type="nucleotide sequence ID" value="NZ_CP060723.1"/>
</dbReference>
<dbReference type="InterPro" id="IPR001242">
    <property type="entry name" value="Condensation_dom"/>
</dbReference>
<dbReference type="Gene3D" id="3.30.559.10">
    <property type="entry name" value="Chloramphenicol acetyltransferase-like domain"/>
    <property type="match status" value="1"/>
</dbReference>
<dbReference type="GO" id="GO:0005737">
    <property type="term" value="C:cytoplasm"/>
    <property type="evidence" value="ECO:0007669"/>
    <property type="project" value="TreeGrafter"/>
</dbReference>
<dbReference type="EMBL" id="CP060723">
    <property type="protein sequence ID" value="QNN43958.1"/>
    <property type="molecule type" value="Genomic_DNA"/>
</dbReference>
<dbReference type="GO" id="GO:0043041">
    <property type="term" value="P:amino acid activation for nonribosomal peptide biosynthetic process"/>
    <property type="evidence" value="ECO:0007669"/>
    <property type="project" value="TreeGrafter"/>
</dbReference>
<dbReference type="InterPro" id="IPR023213">
    <property type="entry name" value="CAT-like_dom_sf"/>
</dbReference>
<accession>A0A7G9QKT3</accession>
<dbReference type="KEGG" id="proe:H9L23_07720"/>
<dbReference type="GO" id="GO:0044550">
    <property type="term" value="P:secondary metabolite biosynthetic process"/>
    <property type="evidence" value="ECO:0007669"/>
    <property type="project" value="TreeGrafter"/>
</dbReference>
<dbReference type="AlphaFoldDB" id="A0A7G9QKT3"/>
<gene>
    <name evidence="2" type="ORF">H9L23_07720</name>
</gene>